<feature type="domain" description="PH" evidence="7">
    <location>
        <begin position="589"/>
        <end position="690"/>
    </location>
</feature>
<feature type="domain" description="C2" evidence="8">
    <location>
        <begin position="132"/>
        <end position="275"/>
    </location>
</feature>
<evidence type="ECO:0000313" key="11">
    <source>
        <dbReference type="RefSeq" id="XP_013786232.1"/>
    </source>
</evidence>
<keyword evidence="5" id="KW-0862">Zinc</keyword>
<dbReference type="InterPro" id="IPR001936">
    <property type="entry name" value="RasGAP_dom"/>
</dbReference>
<evidence type="ECO:0000256" key="4">
    <source>
        <dbReference type="ARBA" id="ARBA00022771"/>
    </source>
</evidence>
<dbReference type="InterPro" id="IPR000008">
    <property type="entry name" value="C2_dom"/>
</dbReference>
<dbReference type="Pfam" id="PF00779">
    <property type="entry name" value="BTK"/>
    <property type="match status" value="1"/>
</dbReference>
<dbReference type="Gene3D" id="2.60.40.150">
    <property type="entry name" value="C2 domain"/>
    <property type="match status" value="2"/>
</dbReference>
<keyword evidence="2" id="KW-0479">Metal-binding</keyword>
<dbReference type="SUPFAM" id="SSF48350">
    <property type="entry name" value="GTPase activation domain, GAP"/>
    <property type="match status" value="1"/>
</dbReference>
<dbReference type="PROSITE" id="PS50003">
    <property type="entry name" value="PH_DOMAIN"/>
    <property type="match status" value="1"/>
</dbReference>
<dbReference type="InterPro" id="IPR001849">
    <property type="entry name" value="PH_domain"/>
</dbReference>
<dbReference type="InterPro" id="IPR001562">
    <property type="entry name" value="Znf_Btk_motif"/>
</dbReference>
<dbReference type="SMART" id="SM00323">
    <property type="entry name" value="RasGAP"/>
    <property type="match status" value="1"/>
</dbReference>
<dbReference type="Gene3D" id="1.10.506.10">
    <property type="entry name" value="GTPase Activation - p120gap, domain 1"/>
    <property type="match status" value="2"/>
</dbReference>
<dbReference type="SMART" id="SM00107">
    <property type="entry name" value="BTK"/>
    <property type="match status" value="1"/>
</dbReference>
<feature type="domain" description="Ras-GAP" evidence="9">
    <location>
        <begin position="340"/>
        <end position="534"/>
    </location>
</feature>
<name>A0ABM1BPM0_LIMPO</name>
<evidence type="ECO:0000256" key="1">
    <source>
        <dbReference type="ARBA" id="ARBA00022468"/>
    </source>
</evidence>
<evidence type="ECO:0000256" key="2">
    <source>
        <dbReference type="ARBA" id="ARBA00022723"/>
    </source>
</evidence>
<dbReference type="InterPro" id="IPR035892">
    <property type="entry name" value="C2_domain_sf"/>
</dbReference>
<evidence type="ECO:0000256" key="6">
    <source>
        <dbReference type="PROSITE-ProRule" id="PRU00432"/>
    </source>
</evidence>
<dbReference type="SMART" id="SM00239">
    <property type="entry name" value="C2"/>
    <property type="match status" value="2"/>
</dbReference>
<dbReference type="InterPro" id="IPR011993">
    <property type="entry name" value="PH-like_dom_sf"/>
</dbReference>
<dbReference type="Pfam" id="PF00169">
    <property type="entry name" value="PH"/>
    <property type="match status" value="1"/>
</dbReference>
<feature type="domain" description="C2" evidence="8">
    <location>
        <begin position="1"/>
        <end position="121"/>
    </location>
</feature>
<evidence type="ECO:0000259" key="7">
    <source>
        <dbReference type="PROSITE" id="PS50003"/>
    </source>
</evidence>
<evidence type="ECO:0000259" key="8">
    <source>
        <dbReference type="PROSITE" id="PS50004"/>
    </source>
</evidence>
<dbReference type="Pfam" id="PF00168">
    <property type="entry name" value="C2"/>
    <property type="match status" value="2"/>
</dbReference>
<dbReference type="SMART" id="SM00233">
    <property type="entry name" value="PH"/>
    <property type="match status" value="1"/>
</dbReference>
<dbReference type="InterPro" id="IPR039360">
    <property type="entry name" value="Ras_GTPase"/>
</dbReference>
<keyword evidence="4 6" id="KW-0863">Zinc-finger</keyword>
<evidence type="ECO:0000256" key="3">
    <source>
        <dbReference type="ARBA" id="ARBA00022737"/>
    </source>
</evidence>
<proteinExistence type="predicted"/>
<organism evidence="10 11">
    <name type="scientific">Limulus polyphemus</name>
    <name type="common">Atlantic horseshoe crab</name>
    <dbReference type="NCBI Taxonomy" id="6850"/>
    <lineage>
        <taxon>Eukaryota</taxon>
        <taxon>Metazoa</taxon>
        <taxon>Ecdysozoa</taxon>
        <taxon>Arthropoda</taxon>
        <taxon>Chelicerata</taxon>
        <taxon>Merostomata</taxon>
        <taxon>Xiphosura</taxon>
        <taxon>Limulidae</taxon>
        <taxon>Limulus</taxon>
    </lineage>
</organism>
<dbReference type="PROSITE" id="PS00509">
    <property type="entry name" value="RAS_GTPASE_ACTIV_1"/>
    <property type="match status" value="1"/>
</dbReference>
<keyword evidence="3" id="KW-0677">Repeat</keyword>
<evidence type="ECO:0000313" key="10">
    <source>
        <dbReference type="Proteomes" id="UP000694941"/>
    </source>
</evidence>
<dbReference type="GeneID" id="106470236"/>
<dbReference type="Proteomes" id="UP000694941">
    <property type="component" value="Unplaced"/>
</dbReference>
<dbReference type="PANTHER" id="PTHR10194">
    <property type="entry name" value="RAS GTPASE-ACTIVATING PROTEINS"/>
    <property type="match status" value="1"/>
</dbReference>
<dbReference type="PROSITE" id="PS51113">
    <property type="entry name" value="ZF_BTK"/>
    <property type="match status" value="1"/>
</dbReference>
<protein>
    <submittedName>
        <fullName evidence="11">LOW QUALITY PROTEIN: ras GTPase-activating protein 3-like</fullName>
    </submittedName>
</protein>
<dbReference type="RefSeq" id="XP_013786232.1">
    <property type="nucleotide sequence ID" value="XM_013930778.2"/>
</dbReference>
<evidence type="ECO:0000256" key="5">
    <source>
        <dbReference type="ARBA" id="ARBA00022833"/>
    </source>
</evidence>
<dbReference type="PROSITE" id="PS50004">
    <property type="entry name" value="C2"/>
    <property type="match status" value="2"/>
</dbReference>
<evidence type="ECO:0000259" key="9">
    <source>
        <dbReference type="PROSITE" id="PS50018"/>
    </source>
</evidence>
<dbReference type="SUPFAM" id="SSF50729">
    <property type="entry name" value="PH domain-like"/>
    <property type="match status" value="1"/>
</dbReference>
<keyword evidence="1" id="KW-0343">GTPase activation</keyword>
<accession>A0ABM1BPM0</accession>
<dbReference type="PANTHER" id="PTHR10194:SF148">
    <property type="entry name" value="GTPASE-ACTIVATING PROTEIN"/>
    <property type="match status" value="1"/>
</dbReference>
<reference evidence="11" key="1">
    <citation type="submission" date="2025-08" db="UniProtKB">
        <authorList>
            <consortium name="RefSeq"/>
        </authorList>
    </citation>
    <scope>IDENTIFICATION</scope>
    <source>
        <tissue evidence="11">Muscle</tissue>
    </source>
</reference>
<keyword evidence="10" id="KW-1185">Reference proteome</keyword>
<gene>
    <name evidence="11" type="primary">LOC106470236</name>
</gene>
<dbReference type="Gene3D" id="2.30.29.30">
    <property type="entry name" value="Pleckstrin-homology domain (PH domain)/Phosphotyrosine-binding domain (PTB)"/>
    <property type="match status" value="1"/>
</dbReference>
<dbReference type="InterPro" id="IPR023152">
    <property type="entry name" value="RasGAP_CS"/>
</dbReference>
<dbReference type="Pfam" id="PF00616">
    <property type="entry name" value="RasGAP"/>
    <property type="match status" value="2"/>
</dbReference>
<sequence>MPWKMAMISTSDVRVEECLKIKIGQAKNLPPRSHGSVGWRDIYCRISLDQEEIFRTATVEKTLEPFFGEEYECEIPRKFRFLSIYLCDKERVVNTCKEKVLGKVAIKREELHKYHGKDHWFPLLPVDADSEVQGKVHIHVKLNQFMKSSGSGSFSHRLYVRVIECNDLTIINGACDPYAAVSIFYSSSKQETKRTKVRKKTICPQFDEVFYFDIPSKSHNQEKDVFKILEEDIGSVELRVSVMHDSSGLFGSVFLGEVKIPLHGLDIIKGHNAWYFLKPRDHHPQQKIELGSLRLKIYYVSDHVFSSQFYDPLRNLLLSSSKVKPITSSTAYVLGEIVTNKIDAAQPLVKIFMHHGEIVAFIKELADWEISNVKDPNTIFRGNTLVSKCMDEFMKLTGMHYLHETLQSTIHYICMDHKPCEIDPTKLRDGENIETNMANLKDYVQRTFRAITSSALVCPQIMCEVFAVLKDSATLCFPSVREVRYSVISGFLFLRFFAPAILGPKLFDLSTDPIDPQTHRTLTLVSKTIQSLGNRVSCKSPQQLFKEDYMVSFNKSFITEHHVESVRVFLELISSSSGAPTPLKREIPLILKEGMMKKRAQGRKKFGIKNFKIRYFCLTTTELFYAKAKGEPPLCHIPIDHILAVEKLQEESFKMKNMFQVIQPERALYIQARNCVEEKEWIDILTKVCQSNKNRLREFHPAAFLNGHWLCCKASSESAPGCHPVTASVSANIRVHIDSDREVERIHTIFFNHMNILENLIESCEQQAVYTGEQGMTLPPGFVIEDIQSLWKTLKAVKSCVITLEQDHKQHLSNMYRETQYGSEQAPIGDDNYLVMMAQHCCPGNNHR</sequence>
<dbReference type="PROSITE" id="PS50018">
    <property type="entry name" value="RAS_GTPASE_ACTIV_2"/>
    <property type="match status" value="1"/>
</dbReference>
<dbReference type="InterPro" id="IPR008936">
    <property type="entry name" value="Rho_GTPase_activation_prot"/>
</dbReference>
<dbReference type="CDD" id="cd05128">
    <property type="entry name" value="RasGAP_GAP1_like"/>
    <property type="match status" value="1"/>
</dbReference>
<dbReference type="CDD" id="cd04010">
    <property type="entry name" value="C2B_RasA3"/>
    <property type="match status" value="1"/>
</dbReference>
<dbReference type="SUPFAM" id="SSF49562">
    <property type="entry name" value="C2 domain (Calcium/lipid-binding domain, CaLB)"/>
    <property type="match status" value="2"/>
</dbReference>